<proteinExistence type="predicted"/>
<gene>
    <name evidence="4" type="ORF">M6B22_18845</name>
</gene>
<accession>A0ABY7JW71</accession>
<evidence type="ECO:0000256" key="1">
    <source>
        <dbReference type="ARBA" id="ARBA00022741"/>
    </source>
</evidence>
<sequence>MSITTLQLGAFCHNISKVYRVDRERVQALERVEKEFPRGSLTVIAGPSGSGKSSLLRILACVDRPDTGSLEIAGQSVANSGARERRRLRRYSIAYIFADPIENLVEYLTAADQLRLNARLRGQRVSDADVAEMLGRLGLGHRLDHTPHRLSGGEQQRTAIACAMVARPPFVVADEPTAELDSVAVEQVLDGFGVLCDTGAAIAIASHDPRVIARADHLLRLDHGRIVESW</sequence>
<dbReference type="GO" id="GO:0005524">
    <property type="term" value="F:ATP binding"/>
    <property type="evidence" value="ECO:0007669"/>
    <property type="project" value="UniProtKB-KW"/>
</dbReference>
<dbReference type="InterPro" id="IPR003593">
    <property type="entry name" value="AAA+_ATPase"/>
</dbReference>
<dbReference type="Gene3D" id="3.40.50.300">
    <property type="entry name" value="P-loop containing nucleotide triphosphate hydrolases"/>
    <property type="match status" value="1"/>
</dbReference>
<dbReference type="PROSITE" id="PS50893">
    <property type="entry name" value="ABC_TRANSPORTER_2"/>
    <property type="match status" value="1"/>
</dbReference>
<dbReference type="SMART" id="SM00382">
    <property type="entry name" value="AAA"/>
    <property type="match status" value="1"/>
</dbReference>
<dbReference type="SUPFAM" id="SSF52540">
    <property type="entry name" value="P-loop containing nucleoside triphosphate hydrolases"/>
    <property type="match status" value="1"/>
</dbReference>
<evidence type="ECO:0000313" key="4">
    <source>
        <dbReference type="EMBL" id="WAX56568.1"/>
    </source>
</evidence>
<protein>
    <submittedName>
        <fullName evidence="4">ATP-binding cassette domain-containing protein</fullName>
    </submittedName>
</protein>
<keyword evidence="2 4" id="KW-0067">ATP-binding</keyword>
<keyword evidence="1" id="KW-0547">Nucleotide-binding</keyword>
<evidence type="ECO:0000313" key="5">
    <source>
        <dbReference type="Proteomes" id="UP001164693"/>
    </source>
</evidence>
<dbReference type="InterPro" id="IPR003439">
    <property type="entry name" value="ABC_transporter-like_ATP-bd"/>
</dbReference>
<keyword evidence="5" id="KW-1185">Reference proteome</keyword>
<reference evidence="4" key="1">
    <citation type="submission" date="2022-05" db="EMBL/GenBank/DDBJ databases">
        <title>Jatrophihabitans sp. SB3-54 whole genome sequence.</title>
        <authorList>
            <person name="Suh M.K."/>
            <person name="Eom M.K."/>
            <person name="Kim J.S."/>
            <person name="Kim H.S."/>
            <person name="Do H.E."/>
            <person name="Shin Y.K."/>
            <person name="Lee J.-S."/>
        </authorList>
    </citation>
    <scope>NUCLEOTIDE SEQUENCE</scope>
    <source>
        <strain evidence="4">SB3-54</strain>
    </source>
</reference>
<dbReference type="Pfam" id="PF00005">
    <property type="entry name" value="ABC_tran"/>
    <property type="match status" value="1"/>
</dbReference>
<name>A0ABY7JW71_9ACTN</name>
<evidence type="ECO:0000256" key="2">
    <source>
        <dbReference type="ARBA" id="ARBA00022840"/>
    </source>
</evidence>
<dbReference type="Proteomes" id="UP001164693">
    <property type="component" value="Chromosome"/>
</dbReference>
<dbReference type="InterPro" id="IPR015854">
    <property type="entry name" value="ABC_transpr_LolD-like"/>
</dbReference>
<organism evidence="4 5">
    <name type="scientific">Jatrophihabitans cynanchi</name>
    <dbReference type="NCBI Taxonomy" id="2944128"/>
    <lineage>
        <taxon>Bacteria</taxon>
        <taxon>Bacillati</taxon>
        <taxon>Actinomycetota</taxon>
        <taxon>Actinomycetes</taxon>
        <taxon>Jatrophihabitantales</taxon>
        <taxon>Jatrophihabitantaceae</taxon>
        <taxon>Jatrophihabitans</taxon>
    </lineage>
</organism>
<dbReference type="PANTHER" id="PTHR24220">
    <property type="entry name" value="IMPORT ATP-BINDING PROTEIN"/>
    <property type="match status" value="1"/>
</dbReference>
<evidence type="ECO:0000259" key="3">
    <source>
        <dbReference type="PROSITE" id="PS50893"/>
    </source>
</evidence>
<dbReference type="InterPro" id="IPR027417">
    <property type="entry name" value="P-loop_NTPase"/>
</dbReference>
<feature type="domain" description="ABC transporter" evidence="3">
    <location>
        <begin position="13"/>
        <end position="229"/>
    </location>
</feature>
<dbReference type="PANTHER" id="PTHR24220:SF659">
    <property type="entry name" value="TRANSPORTER, PUTATIVE-RELATED"/>
    <property type="match status" value="1"/>
</dbReference>
<dbReference type="RefSeq" id="WP_269443104.1">
    <property type="nucleotide sequence ID" value="NZ_CP097463.1"/>
</dbReference>
<dbReference type="EMBL" id="CP097463">
    <property type="protein sequence ID" value="WAX56568.1"/>
    <property type="molecule type" value="Genomic_DNA"/>
</dbReference>